<evidence type="ECO:0000313" key="3">
    <source>
        <dbReference type="Proteomes" id="UP000477680"/>
    </source>
</evidence>
<dbReference type="KEGG" id="kim:G3T16_18050"/>
<keyword evidence="3" id="KW-1185">Reference proteome</keyword>
<dbReference type="Proteomes" id="UP000477680">
    <property type="component" value="Chromosome"/>
</dbReference>
<feature type="domain" description="AB hydrolase-1" evidence="1">
    <location>
        <begin position="46"/>
        <end position="146"/>
    </location>
</feature>
<dbReference type="Pfam" id="PF00561">
    <property type="entry name" value="Abhydrolase_1"/>
    <property type="match status" value="1"/>
</dbReference>
<proteinExistence type="predicted"/>
<dbReference type="EMBL" id="CP048711">
    <property type="protein sequence ID" value="QIB67009.1"/>
    <property type="molecule type" value="Genomic_DNA"/>
</dbReference>
<accession>A0A6C0U6N1</accession>
<dbReference type="SUPFAM" id="SSF53474">
    <property type="entry name" value="alpha/beta-Hydrolases"/>
    <property type="match status" value="1"/>
</dbReference>
<keyword evidence="2" id="KW-0378">Hydrolase</keyword>
<dbReference type="InterPro" id="IPR029058">
    <property type="entry name" value="AB_hydrolase_fold"/>
</dbReference>
<evidence type="ECO:0000313" key="2">
    <source>
        <dbReference type="EMBL" id="QIB67009.1"/>
    </source>
</evidence>
<dbReference type="Gene3D" id="3.40.50.1820">
    <property type="entry name" value="alpha/beta hydrolase"/>
    <property type="match status" value="1"/>
</dbReference>
<gene>
    <name evidence="2" type="ORF">G3T16_18050</name>
</gene>
<dbReference type="GO" id="GO:0016787">
    <property type="term" value="F:hydrolase activity"/>
    <property type="evidence" value="ECO:0007669"/>
    <property type="project" value="UniProtKB-KW"/>
</dbReference>
<reference evidence="2 3" key="1">
    <citation type="submission" date="2020-02" db="EMBL/GenBank/DDBJ databases">
        <title>Genome sequencing for Kineobactrum sp. M2.</title>
        <authorList>
            <person name="Park S.-J."/>
        </authorList>
    </citation>
    <scope>NUCLEOTIDE SEQUENCE [LARGE SCALE GENOMIC DNA]</scope>
    <source>
        <strain evidence="2 3">M2</strain>
    </source>
</reference>
<sequence length="255" mass="28067">MKSLTVADGTEIWFETYGDPLCPAIFLGPHFYASFGRKETDDTQKWIDSLKGEFFLIAADYPRGFGRTENPLGLNFTPDVAAEEYARIADAAGVESFGWVGYSYGGAMGVQVACRSDRVSALIVGGFPPLNAPFQQMVEITSRMASTPPAGWDVDPKLLWSSVGFYSSLVQWPEREEVAKLKMPRMVFTGTEDQGVPSQGIDSPIAANLRQVEQELKSMGWQVKWLEGEDHITAIQAAVSLPAVHNFFRESLISA</sequence>
<protein>
    <submittedName>
        <fullName evidence="2">Alpha/beta hydrolase</fullName>
    </submittedName>
</protein>
<dbReference type="InterPro" id="IPR000073">
    <property type="entry name" value="AB_hydrolase_1"/>
</dbReference>
<dbReference type="RefSeq" id="WP_163496437.1">
    <property type="nucleotide sequence ID" value="NZ_CP048711.1"/>
</dbReference>
<name>A0A6C0U6N1_9GAMM</name>
<evidence type="ECO:0000259" key="1">
    <source>
        <dbReference type="Pfam" id="PF00561"/>
    </source>
</evidence>
<dbReference type="AlphaFoldDB" id="A0A6C0U6N1"/>
<organism evidence="2 3">
    <name type="scientific">Kineobactrum salinum</name>
    <dbReference type="NCBI Taxonomy" id="2708301"/>
    <lineage>
        <taxon>Bacteria</taxon>
        <taxon>Pseudomonadati</taxon>
        <taxon>Pseudomonadota</taxon>
        <taxon>Gammaproteobacteria</taxon>
        <taxon>Cellvibrionales</taxon>
        <taxon>Halieaceae</taxon>
        <taxon>Kineobactrum</taxon>
    </lineage>
</organism>